<dbReference type="GO" id="GO:0008658">
    <property type="term" value="F:penicillin binding"/>
    <property type="evidence" value="ECO:0007669"/>
    <property type="project" value="InterPro"/>
</dbReference>
<keyword evidence="9" id="KW-0961">Cell wall biogenesis/degradation</keyword>
<dbReference type="GO" id="GO:0071555">
    <property type="term" value="P:cell wall organization"/>
    <property type="evidence" value="ECO:0007669"/>
    <property type="project" value="UniProtKB-KW"/>
</dbReference>
<feature type="domain" description="Glycosyl transferase family 51" evidence="13">
    <location>
        <begin position="51"/>
        <end position="228"/>
    </location>
</feature>
<dbReference type="Gene3D" id="1.10.3810.10">
    <property type="entry name" value="Biosynthetic peptidoglycan transglycosylase-like"/>
    <property type="match status" value="1"/>
</dbReference>
<reference evidence="14" key="1">
    <citation type="submission" date="2018-05" db="EMBL/GenBank/DDBJ databases">
        <authorList>
            <person name="Lanie J.A."/>
            <person name="Ng W.-L."/>
            <person name="Kazmierczak K.M."/>
            <person name="Andrzejewski T.M."/>
            <person name="Davidsen T.M."/>
            <person name="Wayne K.J."/>
            <person name="Tettelin H."/>
            <person name="Glass J.I."/>
            <person name="Rusch D."/>
            <person name="Podicherti R."/>
            <person name="Tsui H.-C.T."/>
            <person name="Winkler M.E."/>
        </authorList>
    </citation>
    <scope>NUCLEOTIDE SEQUENCE</scope>
</reference>
<keyword evidence="4" id="KW-0808">Transferase</keyword>
<evidence type="ECO:0000256" key="5">
    <source>
        <dbReference type="ARBA" id="ARBA00022801"/>
    </source>
</evidence>
<evidence type="ECO:0000259" key="12">
    <source>
        <dbReference type="Pfam" id="PF00905"/>
    </source>
</evidence>
<name>A0A381XF99_9ZZZZ</name>
<organism evidence="14">
    <name type="scientific">marine metagenome</name>
    <dbReference type="NCBI Taxonomy" id="408172"/>
    <lineage>
        <taxon>unclassified sequences</taxon>
        <taxon>metagenomes</taxon>
        <taxon>ecological metagenomes</taxon>
    </lineage>
</organism>
<keyword evidence="8" id="KW-0511">Multifunctional enzyme</keyword>
<accession>A0A381XF99</accession>
<keyword evidence="3" id="KW-0328">Glycosyltransferase</keyword>
<dbReference type="GO" id="GO:0004180">
    <property type="term" value="F:carboxypeptidase activity"/>
    <property type="evidence" value="ECO:0007669"/>
    <property type="project" value="UniProtKB-KW"/>
</dbReference>
<dbReference type="InterPro" id="IPR012338">
    <property type="entry name" value="Beta-lactam/transpept-like"/>
</dbReference>
<comment type="catalytic activity">
    <reaction evidence="11">
        <text>[GlcNAc-(1-&gt;4)-Mur2Ac(oyl-L-Ala-gamma-D-Glu-L-Lys-D-Ala-D-Ala)](n)-di-trans,octa-cis-undecaprenyl diphosphate + beta-D-GlcNAc-(1-&gt;4)-Mur2Ac(oyl-L-Ala-gamma-D-Glu-L-Lys-D-Ala-D-Ala)-di-trans,octa-cis-undecaprenyl diphosphate = [GlcNAc-(1-&gt;4)-Mur2Ac(oyl-L-Ala-gamma-D-Glu-L-Lys-D-Ala-D-Ala)](n+1)-di-trans,octa-cis-undecaprenyl diphosphate + di-trans,octa-cis-undecaprenyl diphosphate + H(+)</text>
        <dbReference type="Rhea" id="RHEA:23708"/>
        <dbReference type="Rhea" id="RHEA-COMP:9602"/>
        <dbReference type="Rhea" id="RHEA-COMP:9603"/>
        <dbReference type="ChEBI" id="CHEBI:15378"/>
        <dbReference type="ChEBI" id="CHEBI:58405"/>
        <dbReference type="ChEBI" id="CHEBI:60033"/>
        <dbReference type="ChEBI" id="CHEBI:78435"/>
        <dbReference type="EC" id="2.4.99.28"/>
    </reaction>
</comment>
<evidence type="ECO:0000256" key="2">
    <source>
        <dbReference type="ARBA" id="ARBA00022670"/>
    </source>
</evidence>
<evidence type="ECO:0000313" key="14">
    <source>
        <dbReference type="EMBL" id="SVA62943.1"/>
    </source>
</evidence>
<dbReference type="FunFam" id="1.10.3810.10:FF:000001">
    <property type="entry name" value="Penicillin-binding protein 1A"/>
    <property type="match status" value="1"/>
</dbReference>
<dbReference type="InterPro" id="IPR001264">
    <property type="entry name" value="Glyco_trans_51"/>
</dbReference>
<dbReference type="Pfam" id="PF00905">
    <property type="entry name" value="Transpeptidase"/>
    <property type="match status" value="1"/>
</dbReference>
<evidence type="ECO:0000256" key="9">
    <source>
        <dbReference type="ARBA" id="ARBA00023316"/>
    </source>
</evidence>
<sequence>VSSPSLSPRRLLAVLLVLSIIATGCYRYETRQFDIAIPEQAESSIVVSRNGSLITTLVAPENRTSARRLDEIPELVRNAVLAIEDERFYEHDGFDIKAIIRAARSNLETGGISQGGSTITQQYVKLAIIENVEQTASRKLEELWYATRLEDEYGKDFILLQYLNTVYFGHGAYGIKAAALSYFNKDVSQLGVAEAAMLAGLLKAPSRYDPFRDYAAGLRRSHLVLDRMLANDFLTAEEHAEAMASPPQLEEYEPRLETEYPAGHFVEEVRLWFLDNPAFGASRSIREMLLYEGGLRIETTIDLNLQMAAEQAVENHLPANQGHPDAAVVVMDPQNGHVLVMVGGRDFFADDEDAKVNLAVGNGRQAGSSFKPIGLAAALESGWEPTAFYPAPTMIEFFIPGADVDNRVWRVSGGVNGHDALEPRFEKGLTALFQFMVREGHLDAPADHVEVIAYRDEPEDDPEYIGVRLAEWSNNRRWEYGRGELFDYRVAMLEDVPGWSWEPPEGQILVPAPEPPTVDLIRATRRSYNSVFAQLSMQMGAQRVVSMARRLGMRSPVQPVNSNVLGTSDVTLID</sequence>
<gene>
    <name evidence="14" type="ORF">METZ01_LOCUS115797</name>
</gene>
<dbReference type="Pfam" id="PF00912">
    <property type="entry name" value="Transgly"/>
    <property type="match status" value="1"/>
</dbReference>
<evidence type="ECO:0000256" key="1">
    <source>
        <dbReference type="ARBA" id="ARBA00022645"/>
    </source>
</evidence>
<dbReference type="GO" id="GO:0006508">
    <property type="term" value="P:proteolysis"/>
    <property type="evidence" value="ECO:0007669"/>
    <property type="project" value="UniProtKB-KW"/>
</dbReference>
<evidence type="ECO:0000256" key="8">
    <source>
        <dbReference type="ARBA" id="ARBA00023268"/>
    </source>
</evidence>
<dbReference type="GO" id="GO:0008955">
    <property type="term" value="F:peptidoglycan glycosyltransferase activity"/>
    <property type="evidence" value="ECO:0007669"/>
    <property type="project" value="UniProtKB-EC"/>
</dbReference>
<keyword evidence="6" id="KW-0133">Cell shape</keyword>
<dbReference type="InterPro" id="IPR001460">
    <property type="entry name" value="PCN-bd_Tpept"/>
</dbReference>
<dbReference type="SUPFAM" id="SSF53955">
    <property type="entry name" value="Lysozyme-like"/>
    <property type="match status" value="1"/>
</dbReference>
<keyword evidence="1" id="KW-0121">Carboxypeptidase</keyword>
<dbReference type="SUPFAM" id="SSF56601">
    <property type="entry name" value="beta-lactamase/transpeptidase-like"/>
    <property type="match status" value="2"/>
</dbReference>
<dbReference type="PANTHER" id="PTHR32282:SF33">
    <property type="entry name" value="PEPTIDOGLYCAN GLYCOSYLTRANSFERASE"/>
    <property type="match status" value="1"/>
</dbReference>
<evidence type="ECO:0000256" key="4">
    <source>
        <dbReference type="ARBA" id="ARBA00022679"/>
    </source>
</evidence>
<evidence type="ECO:0000256" key="6">
    <source>
        <dbReference type="ARBA" id="ARBA00022960"/>
    </source>
</evidence>
<feature type="non-terminal residue" evidence="14">
    <location>
        <position position="574"/>
    </location>
</feature>
<keyword evidence="5" id="KW-0378">Hydrolase</keyword>
<dbReference type="InterPro" id="IPR023346">
    <property type="entry name" value="Lysozyme-like_dom_sf"/>
</dbReference>
<evidence type="ECO:0000259" key="13">
    <source>
        <dbReference type="Pfam" id="PF00912"/>
    </source>
</evidence>
<dbReference type="InterPro" id="IPR050396">
    <property type="entry name" value="Glycosyltr_51/Transpeptidase"/>
</dbReference>
<dbReference type="EMBL" id="UINC01014829">
    <property type="protein sequence ID" value="SVA62943.1"/>
    <property type="molecule type" value="Genomic_DNA"/>
</dbReference>
<dbReference type="GO" id="GO:0030288">
    <property type="term" value="C:outer membrane-bounded periplasmic space"/>
    <property type="evidence" value="ECO:0007669"/>
    <property type="project" value="TreeGrafter"/>
</dbReference>
<feature type="domain" description="Penicillin-binding protein transpeptidase" evidence="12">
    <location>
        <begin position="327"/>
        <end position="385"/>
    </location>
</feature>
<proteinExistence type="predicted"/>
<dbReference type="GO" id="GO:0008360">
    <property type="term" value="P:regulation of cell shape"/>
    <property type="evidence" value="ECO:0007669"/>
    <property type="project" value="UniProtKB-KW"/>
</dbReference>
<evidence type="ECO:0000256" key="11">
    <source>
        <dbReference type="ARBA" id="ARBA00049902"/>
    </source>
</evidence>
<dbReference type="GO" id="GO:0009252">
    <property type="term" value="P:peptidoglycan biosynthetic process"/>
    <property type="evidence" value="ECO:0007669"/>
    <property type="project" value="UniProtKB-KW"/>
</dbReference>
<feature type="non-terminal residue" evidence="14">
    <location>
        <position position="1"/>
    </location>
</feature>
<protein>
    <recommendedName>
        <fullName evidence="10">peptidoglycan glycosyltransferase</fullName>
        <ecNumber evidence="10">2.4.99.28</ecNumber>
    </recommendedName>
</protein>
<evidence type="ECO:0000256" key="10">
    <source>
        <dbReference type="ARBA" id="ARBA00044770"/>
    </source>
</evidence>
<evidence type="ECO:0000256" key="7">
    <source>
        <dbReference type="ARBA" id="ARBA00022984"/>
    </source>
</evidence>
<dbReference type="EC" id="2.4.99.28" evidence="10"/>
<dbReference type="PANTHER" id="PTHR32282">
    <property type="entry name" value="BINDING PROTEIN TRANSPEPTIDASE, PUTATIVE-RELATED"/>
    <property type="match status" value="1"/>
</dbReference>
<dbReference type="InterPro" id="IPR036950">
    <property type="entry name" value="PBP_transglycosylase"/>
</dbReference>
<keyword evidence="7" id="KW-0573">Peptidoglycan synthesis</keyword>
<keyword evidence="2" id="KW-0645">Protease</keyword>
<dbReference type="AlphaFoldDB" id="A0A381XF99"/>
<evidence type="ECO:0000256" key="3">
    <source>
        <dbReference type="ARBA" id="ARBA00022676"/>
    </source>
</evidence>
<dbReference type="Gene3D" id="3.40.710.10">
    <property type="entry name" value="DD-peptidase/beta-lactamase superfamily"/>
    <property type="match status" value="2"/>
</dbReference>